<comment type="caution">
    <text evidence="1">The sequence shown here is derived from an EMBL/GenBank/DDBJ whole genome shotgun (WGS) entry which is preliminary data.</text>
</comment>
<name>A0ACB8T6A2_9AGAM</name>
<evidence type="ECO:0000313" key="1">
    <source>
        <dbReference type="EMBL" id="KAI0063661.1"/>
    </source>
</evidence>
<proteinExistence type="predicted"/>
<organism evidence="1 2">
    <name type="scientific">Artomyces pyxidatus</name>
    <dbReference type="NCBI Taxonomy" id="48021"/>
    <lineage>
        <taxon>Eukaryota</taxon>
        <taxon>Fungi</taxon>
        <taxon>Dikarya</taxon>
        <taxon>Basidiomycota</taxon>
        <taxon>Agaricomycotina</taxon>
        <taxon>Agaricomycetes</taxon>
        <taxon>Russulales</taxon>
        <taxon>Auriscalpiaceae</taxon>
        <taxon>Artomyces</taxon>
    </lineage>
</organism>
<dbReference type="EMBL" id="MU277202">
    <property type="protein sequence ID" value="KAI0063661.1"/>
    <property type="molecule type" value="Genomic_DNA"/>
</dbReference>
<sequence length="83" mass="9231">MAYTLWRAGCGLLGISVRMRSREIPLEERTVITYIVNAIRADPKLPVDLTKLRALIQTTMPSWLDHQAILAQWVAAGRGVEGA</sequence>
<evidence type="ECO:0000313" key="2">
    <source>
        <dbReference type="Proteomes" id="UP000814140"/>
    </source>
</evidence>
<keyword evidence="2" id="KW-1185">Reference proteome</keyword>
<reference evidence="1" key="2">
    <citation type="journal article" date="2022" name="New Phytol.">
        <title>Evolutionary transition to the ectomycorrhizal habit in the genomes of a hyperdiverse lineage of mushroom-forming fungi.</title>
        <authorList>
            <person name="Looney B."/>
            <person name="Miyauchi S."/>
            <person name="Morin E."/>
            <person name="Drula E."/>
            <person name="Courty P.E."/>
            <person name="Kohler A."/>
            <person name="Kuo A."/>
            <person name="LaButti K."/>
            <person name="Pangilinan J."/>
            <person name="Lipzen A."/>
            <person name="Riley R."/>
            <person name="Andreopoulos W."/>
            <person name="He G."/>
            <person name="Johnson J."/>
            <person name="Nolan M."/>
            <person name="Tritt A."/>
            <person name="Barry K.W."/>
            <person name="Grigoriev I.V."/>
            <person name="Nagy L.G."/>
            <person name="Hibbett D."/>
            <person name="Henrissat B."/>
            <person name="Matheny P.B."/>
            <person name="Labbe J."/>
            <person name="Martin F.M."/>
        </authorList>
    </citation>
    <scope>NUCLEOTIDE SEQUENCE</scope>
    <source>
        <strain evidence="1">HHB10654</strain>
    </source>
</reference>
<dbReference type="Proteomes" id="UP000814140">
    <property type="component" value="Unassembled WGS sequence"/>
</dbReference>
<protein>
    <submittedName>
        <fullName evidence="1">Uncharacterized protein</fullName>
    </submittedName>
</protein>
<gene>
    <name evidence="1" type="ORF">BV25DRAFT_403370</name>
</gene>
<reference evidence="1" key="1">
    <citation type="submission" date="2021-03" db="EMBL/GenBank/DDBJ databases">
        <authorList>
            <consortium name="DOE Joint Genome Institute"/>
            <person name="Ahrendt S."/>
            <person name="Looney B.P."/>
            <person name="Miyauchi S."/>
            <person name="Morin E."/>
            <person name="Drula E."/>
            <person name="Courty P.E."/>
            <person name="Chicoki N."/>
            <person name="Fauchery L."/>
            <person name="Kohler A."/>
            <person name="Kuo A."/>
            <person name="Labutti K."/>
            <person name="Pangilinan J."/>
            <person name="Lipzen A."/>
            <person name="Riley R."/>
            <person name="Andreopoulos W."/>
            <person name="He G."/>
            <person name="Johnson J."/>
            <person name="Barry K.W."/>
            <person name="Grigoriev I.V."/>
            <person name="Nagy L."/>
            <person name="Hibbett D."/>
            <person name="Henrissat B."/>
            <person name="Matheny P.B."/>
            <person name="Labbe J."/>
            <person name="Martin F."/>
        </authorList>
    </citation>
    <scope>NUCLEOTIDE SEQUENCE</scope>
    <source>
        <strain evidence="1">HHB10654</strain>
    </source>
</reference>
<accession>A0ACB8T6A2</accession>